<proteinExistence type="predicted"/>
<reference evidence="3" key="1">
    <citation type="submission" date="2022-11" db="EMBL/GenBank/DDBJ databases">
        <authorList>
            <person name="Petersen C."/>
        </authorList>
    </citation>
    <scope>NUCLEOTIDE SEQUENCE</scope>
    <source>
        <strain evidence="3">IBT 26290</strain>
    </source>
</reference>
<dbReference type="CDD" id="cd14688">
    <property type="entry name" value="bZIP_YAP"/>
    <property type="match status" value="1"/>
</dbReference>
<dbReference type="PROSITE" id="PS00036">
    <property type="entry name" value="BZIP_BASIC"/>
    <property type="match status" value="1"/>
</dbReference>
<organism evidence="3 4">
    <name type="scientific">Penicillium canariense</name>
    <dbReference type="NCBI Taxonomy" id="189055"/>
    <lineage>
        <taxon>Eukaryota</taxon>
        <taxon>Fungi</taxon>
        <taxon>Dikarya</taxon>
        <taxon>Ascomycota</taxon>
        <taxon>Pezizomycotina</taxon>
        <taxon>Eurotiomycetes</taxon>
        <taxon>Eurotiomycetidae</taxon>
        <taxon>Eurotiales</taxon>
        <taxon>Aspergillaceae</taxon>
        <taxon>Penicillium</taxon>
    </lineage>
</organism>
<dbReference type="GO" id="GO:0003700">
    <property type="term" value="F:DNA-binding transcription factor activity"/>
    <property type="evidence" value="ECO:0007669"/>
    <property type="project" value="InterPro"/>
</dbReference>
<keyword evidence="4" id="KW-1185">Reference proteome</keyword>
<name>A0A9W9I9Y8_9EURO</name>
<dbReference type="RefSeq" id="XP_056544103.1">
    <property type="nucleotide sequence ID" value="XM_056685361.1"/>
</dbReference>
<comment type="caution">
    <text evidence="3">The sequence shown here is derived from an EMBL/GenBank/DDBJ whole genome shotgun (WGS) entry which is preliminary data.</text>
</comment>
<reference evidence="3" key="2">
    <citation type="journal article" date="2023" name="IMA Fungus">
        <title>Comparative genomic study of the Penicillium genus elucidates a diverse pangenome and 15 lateral gene transfer events.</title>
        <authorList>
            <person name="Petersen C."/>
            <person name="Sorensen T."/>
            <person name="Nielsen M.R."/>
            <person name="Sondergaard T.E."/>
            <person name="Sorensen J.L."/>
            <person name="Fitzpatrick D.A."/>
            <person name="Frisvad J.C."/>
            <person name="Nielsen K.L."/>
        </authorList>
    </citation>
    <scope>NUCLEOTIDE SEQUENCE</scope>
    <source>
        <strain evidence="3">IBT 26290</strain>
    </source>
</reference>
<dbReference type="PANTHER" id="PTHR39607">
    <property type="entry name" value="XANTHOCILLIN BIOSYNTHESIS CLUSTER TRANSCRIPTION FACTOR XANC-RELATED"/>
    <property type="match status" value="1"/>
</dbReference>
<dbReference type="EMBL" id="JAPQKN010000002">
    <property type="protein sequence ID" value="KAJ5167642.1"/>
    <property type="molecule type" value="Genomic_DNA"/>
</dbReference>
<evidence type="ECO:0000259" key="2">
    <source>
        <dbReference type="PROSITE" id="PS00036"/>
    </source>
</evidence>
<evidence type="ECO:0000313" key="3">
    <source>
        <dbReference type="EMBL" id="KAJ5167642.1"/>
    </source>
</evidence>
<sequence>MKVRKGSGAVNSDDASDPKQDPLERRRLQNRLSQRNHRRKIRDRIAKLQERVIANELRATAALNGWDQPYSPSPLITTRHLTQPGASSGMGTSYNSQLVADSSSPFMPSYGLSMIPTWPGTGTTAQPSTLLPGESTCLFTREGLAVDAAYSSSAVTGLMNNGTIQPLLGDGEEHANFNMSIAGGFHTPGPLTTHTNQPLYYVATENALPQILQVLSTMSPQSKIIVLVSPDSVSAALGDTVTTTTVENNGSGFILPQIGNAQIPTCQCQSPNTSPTLATSFVPRPWTNPASYQSACPLNKMNHTLGETLSATRL</sequence>
<dbReference type="Proteomes" id="UP001149163">
    <property type="component" value="Unassembled WGS sequence"/>
</dbReference>
<evidence type="ECO:0000313" key="4">
    <source>
        <dbReference type="Proteomes" id="UP001149163"/>
    </source>
</evidence>
<gene>
    <name evidence="3" type="ORF">N7482_003236</name>
</gene>
<feature type="region of interest" description="Disordered" evidence="1">
    <location>
        <begin position="1"/>
        <end position="42"/>
    </location>
</feature>
<dbReference type="OrthoDB" id="4496773at2759"/>
<dbReference type="SUPFAM" id="SSF57959">
    <property type="entry name" value="Leucine zipper domain"/>
    <property type="match status" value="1"/>
</dbReference>
<dbReference type="InterPro" id="IPR052635">
    <property type="entry name" value="Sec_Metab_Biosynth_Reg"/>
</dbReference>
<accession>A0A9W9I9Y8</accession>
<dbReference type="PANTHER" id="PTHR39607:SF3">
    <property type="entry name" value="BZIP DOMAIN-CONTAINING PROTEIN"/>
    <property type="match status" value="1"/>
</dbReference>
<protein>
    <recommendedName>
        <fullName evidence="2">BZIP domain-containing protein</fullName>
    </recommendedName>
</protein>
<feature type="domain" description="BZIP" evidence="2">
    <location>
        <begin position="25"/>
        <end position="40"/>
    </location>
</feature>
<dbReference type="InterPro" id="IPR004827">
    <property type="entry name" value="bZIP"/>
</dbReference>
<feature type="compositionally biased region" description="Basic and acidic residues" evidence="1">
    <location>
        <begin position="16"/>
        <end position="27"/>
    </location>
</feature>
<evidence type="ECO:0000256" key="1">
    <source>
        <dbReference type="SAM" id="MobiDB-lite"/>
    </source>
</evidence>
<dbReference type="InterPro" id="IPR046347">
    <property type="entry name" value="bZIP_sf"/>
</dbReference>
<dbReference type="AlphaFoldDB" id="A0A9W9I9Y8"/>
<dbReference type="GeneID" id="81424537"/>